<comment type="caution">
    <text evidence="1">The sequence shown here is derived from an EMBL/GenBank/DDBJ whole genome shotgun (WGS) entry which is preliminary data.</text>
</comment>
<evidence type="ECO:0000313" key="2">
    <source>
        <dbReference type="Proteomes" id="UP001652397"/>
    </source>
</evidence>
<keyword evidence="2" id="KW-1185">Reference proteome</keyword>
<organism evidence="1 2">
    <name type="scientific">Agathobaculum ammoniilyticum</name>
    <dbReference type="NCBI Taxonomy" id="2981778"/>
    <lineage>
        <taxon>Bacteria</taxon>
        <taxon>Bacillati</taxon>
        <taxon>Bacillota</taxon>
        <taxon>Clostridia</taxon>
        <taxon>Eubacteriales</taxon>
        <taxon>Butyricicoccaceae</taxon>
        <taxon>Agathobaculum</taxon>
    </lineage>
</organism>
<sequence length="115" mass="12991">MARKSKKREAGSGTIYKRKDGRWQGQYVSGRDPITGKLLRHSVYGKTQKEVATKLRDATANIDRGTYQEPNQITIATYAQEYFSICAVNLAHSTQVTYQKILGKTIFFPRSARSS</sequence>
<dbReference type="RefSeq" id="WP_147574044.1">
    <property type="nucleotide sequence ID" value="NZ_JAOQJE010000005.1"/>
</dbReference>
<protein>
    <recommendedName>
        <fullName evidence="3">Site-specific integrase</fullName>
    </recommendedName>
</protein>
<evidence type="ECO:0000313" key="1">
    <source>
        <dbReference type="EMBL" id="MCU6788914.1"/>
    </source>
</evidence>
<proteinExistence type="predicted"/>
<name>A0ABT2U2S5_9FIRM</name>
<accession>A0ABT2U2S5</accession>
<evidence type="ECO:0008006" key="3">
    <source>
        <dbReference type="Google" id="ProtNLM"/>
    </source>
</evidence>
<dbReference type="Proteomes" id="UP001652397">
    <property type="component" value="Unassembled WGS sequence"/>
</dbReference>
<reference evidence="1 2" key="1">
    <citation type="journal article" date="2021" name="ISME Commun">
        <title>Automated analysis of genomic sequences facilitates high-throughput and comprehensive description of bacteria.</title>
        <authorList>
            <person name="Hitch T.C.A."/>
        </authorList>
    </citation>
    <scope>NUCLEOTIDE SEQUENCE [LARGE SCALE GENOMIC DNA]</scope>
    <source>
        <strain evidence="1 2">Sanger_34</strain>
    </source>
</reference>
<dbReference type="EMBL" id="JAOQJE010000005">
    <property type="protein sequence ID" value="MCU6788914.1"/>
    <property type="molecule type" value="Genomic_DNA"/>
</dbReference>
<gene>
    <name evidence="1" type="ORF">OCV66_07385</name>
</gene>